<dbReference type="Gene3D" id="3.30.2350.10">
    <property type="entry name" value="Pseudouridine synthase"/>
    <property type="match status" value="1"/>
</dbReference>
<dbReference type="PROSITE" id="PS01129">
    <property type="entry name" value="PSI_RLU"/>
    <property type="match status" value="1"/>
</dbReference>
<dbReference type="GO" id="GO:0140098">
    <property type="term" value="F:catalytic activity, acting on RNA"/>
    <property type="evidence" value="ECO:0007669"/>
    <property type="project" value="UniProtKB-ARBA"/>
</dbReference>
<dbReference type="EMBL" id="FO203512">
    <property type="protein sequence ID" value="CCK75926.1"/>
    <property type="molecule type" value="Genomic_DNA"/>
</dbReference>
<dbReference type="OrthoDB" id="9807829at2"/>
<dbReference type="InterPro" id="IPR050188">
    <property type="entry name" value="RluA_PseudoU_synthase"/>
</dbReference>
<dbReference type="GO" id="GO:0003723">
    <property type="term" value="F:RNA binding"/>
    <property type="evidence" value="ECO:0007669"/>
    <property type="project" value="InterPro"/>
</dbReference>
<dbReference type="InterPro" id="IPR006145">
    <property type="entry name" value="PsdUridine_synth_RsuA/RluA"/>
</dbReference>
<gene>
    <name evidence="2" type="primary">rluA</name>
    <name evidence="2" type="ORF">OLEAN_C17500</name>
</gene>
<reference evidence="2 3" key="1">
    <citation type="journal article" date="2013" name="Nat. Commun.">
        <title>Genome sequence and functional genomic analysis of the oil-degrading bacterium Oleispira antarctica.</title>
        <authorList>
            <person name="Kube M."/>
            <person name="Chernikova T.N."/>
            <person name="Al-Ramahi Y."/>
            <person name="Beloqui A."/>
            <person name="Lopez-Cortez N."/>
            <person name="Guazzaroni M.E."/>
            <person name="Heipieper H.J."/>
            <person name="Klages S."/>
            <person name="Kotsyurbenko O.R."/>
            <person name="Langer I."/>
            <person name="Nechitaylo T.Y."/>
            <person name="Lunsdorf H."/>
            <person name="Fernandez M."/>
            <person name="Juarez S."/>
            <person name="Ciordia S."/>
            <person name="Singer A."/>
            <person name="Kagan O."/>
            <person name="Egorova O."/>
            <person name="Petit P.A."/>
            <person name="Stogios P."/>
            <person name="Kim Y."/>
            <person name="Tchigvintsev A."/>
            <person name="Flick R."/>
            <person name="Denaro R."/>
            <person name="Genovese M."/>
            <person name="Albar J.P."/>
            <person name="Reva O.N."/>
            <person name="Martinez-Gomariz M."/>
            <person name="Tran H."/>
            <person name="Ferrer M."/>
            <person name="Savchenko A."/>
            <person name="Yakunin A.F."/>
            <person name="Yakimov M.M."/>
            <person name="Golyshina O.V."/>
            <person name="Reinhardt R."/>
            <person name="Golyshin P.N."/>
        </authorList>
    </citation>
    <scope>NUCLEOTIDE SEQUENCE [LARGE SCALE GENOMIC DNA]</scope>
</reference>
<organism evidence="2 3">
    <name type="scientific">Oleispira antarctica RB-8</name>
    <dbReference type="NCBI Taxonomy" id="698738"/>
    <lineage>
        <taxon>Bacteria</taxon>
        <taxon>Pseudomonadati</taxon>
        <taxon>Pseudomonadota</taxon>
        <taxon>Gammaproteobacteria</taxon>
        <taxon>Oceanospirillales</taxon>
        <taxon>Oceanospirillaceae</taxon>
        <taxon>Oleispira</taxon>
    </lineage>
</organism>
<dbReference type="InterPro" id="IPR006224">
    <property type="entry name" value="PsdUridine_synth_RluA-like_CS"/>
</dbReference>
<dbReference type="GO" id="GO:0009982">
    <property type="term" value="F:pseudouridine synthase activity"/>
    <property type="evidence" value="ECO:0007669"/>
    <property type="project" value="InterPro"/>
</dbReference>
<protein>
    <submittedName>
        <fullName evidence="2">Pseudouridine synthase</fullName>
        <ecNumber evidence="2">5.4.99.-</ecNumber>
    </submittedName>
</protein>
<dbReference type="PATRIC" id="fig|698738.3.peg.1812"/>
<evidence type="ECO:0000259" key="1">
    <source>
        <dbReference type="Pfam" id="PF00849"/>
    </source>
</evidence>
<keyword evidence="2" id="KW-0413">Isomerase</keyword>
<dbReference type="SUPFAM" id="SSF55120">
    <property type="entry name" value="Pseudouridine synthase"/>
    <property type="match status" value="1"/>
</dbReference>
<dbReference type="PANTHER" id="PTHR21600">
    <property type="entry name" value="MITOCHONDRIAL RNA PSEUDOURIDINE SYNTHASE"/>
    <property type="match status" value="1"/>
</dbReference>
<name>R4YM21_OLEAN</name>
<dbReference type="KEGG" id="oai:OLEAN_C17500"/>
<evidence type="ECO:0000313" key="2">
    <source>
        <dbReference type="EMBL" id="CCK75926.1"/>
    </source>
</evidence>
<dbReference type="EC" id="5.4.99.-" evidence="2"/>
<sequence length="310" mass="35755">MAISEQPSKLSLPQTNPGVATVLEYLILKFPYIDAQVWQQRITDGKVHRHDGSLVTTQSPFQPQQRIYYYREVEKEPIIPFQETILFQDQHLLVAYKPHFLAVTPGGAYINECLQNRLRRRTGIKTLQALHRLDRVTAGLVLFSVNPDTRHLYHDVFKTRQIHKTYQAIANVSDAENLIGQEWDVKNRIVQSEPRFLMRVADTEEDSEIASKANSHSIIRCLKHAKGKALFELNPITGKTHQLRLHMQTLGWPILNDKYYPQLQPLSADEYSAPLQLLAKELKFIDPVIQQPRCFTYDSSLSLHEVSHVK</sequence>
<feature type="domain" description="Pseudouridine synthase RsuA/RluA-like" evidence="1">
    <location>
        <begin position="91"/>
        <end position="248"/>
    </location>
</feature>
<proteinExistence type="predicted"/>
<dbReference type="PANTHER" id="PTHR21600:SF84">
    <property type="entry name" value="PSEUDOURIDINE SYNTHASE RSUA_RLUA-LIKE DOMAIN-CONTAINING PROTEIN"/>
    <property type="match status" value="1"/>
</dbReference>
<keyword evidence="3" id="KW-1185">Reference proteome</keyword>
<dbReference type="Proteomes" id="UP000032749">
    <property type="component" value="Chromosome"/>
</dbReference>
<accession>R4YM21</accession>
<dbReference type="GO" id="GO:0000455">
    <property type="term" value="P:enzyme-directed rRNA pseudouridine synthesis"/>
    <property type="evidence" value="ECO:0007669"/>
    <property type="project" value="TreeGrafter"/>
</dbReference>
<dbReference type="HOGENOM" id="CLU_016902_0_0_6"/>
<dbReference type="Pfam" id="PF00849">
    <property type="entry name" value="PseudoU_synth_2"/>
    <property type="match status" value="1"/>
</dbReference>
<evidence type="ECO:0000313" key="3">
    <source>
        <dbReference type="Proteomes" id="UP000032749"/>
    </source>
</evidence>
<dbReference type="STRING" id="698738.OLEAN_C17500"/>
<dbReference type="InterPro" id="IPR020103">
    <property type="entry name" value="PsdUridine_synth_cat_dom_sf"/>
</dbReference>
<dbReference type="AlphaFoldDB" id="R4YM21"/>